<organism evidence="1 2">
    <name type="scientific">Thalassolituus marinus</name>
    <dbReference type="NCBI Taxonomy" id="671053"/>
    <lineage>
        <taxon>Bacteria</taxon>
        <taxon>Pseudomonadati</taxon>
        <taxon>Pseudomonadota</taxon>
        <taxon>Gammaproteobacteria</taxon>
        <taxon>Oceanospirillales</taxon>
        <taxon>Oceanospirillaceae</taxon>
        <taxon>Thalassolituus</taxon>
    </lineage>
</organism>
<evidence type="ECO:0000313" key="2">
    <source>
        <dbReference type="Proteomes" id="UP000714380"/>
    </source>
</evidence>
<dbReference type="EMBL" id="JAEDAH010000105">
    <property type="protein sequence ID" value="MCA6065434.1"/>
    <property type="molecule type" value="Genomic_DNA"/>
</dbReference>
<gene>
    <name evidence="1" type="ORF">I9W95_17690</name>
</gene>
<name>A0ABS7ZUL1_9GAMM</name>
<reference evidence="1 2" key="1">
    <citation type="submission" date="2020-12" db="EMBL/GenBank/DDBJ databases">
        <title>Novel Thalassolituus-related marine hydrocarbonoclastic bacteria mediated algae-derived hydrocarbons mineralization in twilight zone of the northern South China Sea.</title>
        <authorList>
            <person name="Dong C."/>
        </authorList>
    </citation>
    <scope>NUCLEOTIDE SEQUENCE [LARGE SCALE GENOMIC DNA]</scope>
    <source>
        <strain evidence="1 2">IMCC1826</strain>
    </source>
</reference>
<sequence length="181" mass="19270">MRIFRESDASLDRHAKVRAAILSLSEASSEATGIFLSALQARANSADHCIWSVEDSSGQIQGWLSAGVRLTVNSDLAVISLQLNYVVVSSSSRGNGRVANAVIDAAAGDLALWTAQAMPDIGDGGVPAMPCDIEYSAECISPSGRRCADRFARIFAVTLGNETESKAFIVRSLCDYTFDSF</sequence>
<comment type="caution">
    <text evidence="1">The sequence shown here is derived from an EMBL/GenBank/DDBJ whole genome shotgun (WGS) entry which is preliminary data.</text>
</comment>
<dbReference type="Proteomes" id="UP000714380">
    <property type="component" value="Unassembled WGS sequence"/>
</dbReference>
<dbReference type="RefSeq" id="WP_225677365.1">
    <property type="nucleotide sequence ID" value="NZ_JAEDAH010000105.1"/>
</dbReference>
<proteinExistence type="predicted"/>
<evidence type="ECO:0000313" key="1">
    <source>
        <dbReference type="EMBL" id="MCA6065434.1"/>
    </source>
</evidence>
<evidence type="ECO:0008006" key="3">
    <source>
        <dbReference type="Google" id="ProtNLM"/>
    </source>
</evidence>
<keyword evidence="2" id="KW-1185">Reference proteome</keyword>
<accession>A0ABS7ZUL1</accession>
<protein>
    <recommendedName>
        <fullName evidence="3">N-acetyltransferase domain-containing protein</fullName>
    </recommendedName>
</protein>